<dbReference type="EMBL" id="DTGR01000080">
    <property type="protein sequence ID" value="HHS29113.1"/>
    <property type="molecule type" value="Genomic_DNA"/>
</dbReference>
<dbReference type="SUPFAM" id="SSF52833">
    <property type="entry name" value="Thioredoxin-like"/>
    <property type="match status" value="1"/>
</dbReference>
<dbReference type="Gene3D" id="3.40.30.10">
    <property type="entry name" value="Glutaredoxin"/>
    <property type="match status" value="1"/>
</dbReference>
<protein>
    <recommendedName>
        <fullName evidence="2">Thioredoxin family protein</fullName>
    </recommendedName>
</protein>
<name>A0A7V6A386_9BACT</name>
<evidence type="ECO:0008006" key="2">
    <source>
        <dbReference type="Google" id="ProtNLM"/>
    </source>
</evidence>
<organism evidence="1">
    <name type="scientific">Desulfobacca acetoxidans</name>
    <dbReference type="NCBI Taxonomy" id="60893"/>
    <lineage>
        <taxon>Bacteria</taxon>
        <taxon>Pseudomonadati</taxon>
        <taxon>Thermodesulfobacteriota</taxon>
        <taxon>Desulfobaccia</taxon>
        <taxon>Desulfobaccales</taxon>
        <taxon>Desulfobaccaceae</taxon>
        <taxon>Desulfobacca</taxon>
    </lineage>
</organism>
<proteinExistence type="predicted"/>
<dbReference type="InterPro" id="IPR036249">
    <property type="entry name" value="Thioredoxin-like_sf"/>
</dbReference>
<dbReference type="AlphaFoldDB" id="A0A7V6A386"/>
<sequence length="129" mass="14624">MRGRKFLVVWLVLGIWLLTWGGEQKVAAETAKLDRVVYITLSKACGCLVEKCKAGDLVVERVFVGERQGLLKRIDYSTDKATAREYIRKYHLTYPPSLLFLDARGNLIWRADGDVDYDAVLAKLKEFGA</sequence>
<reference evidence="1" key="1">
    <citation type="journal article" date="2020" name="mSystems">
        <title>Genome- and Community-Level Interaction Insights into Carbon Utilization and Element Cycling Functions of Hydrothermarchaeota in Hydrothermal Sediment.</title>
        <authorList>
            <person name="Zhou Z."/>
            <person name="Liu Y."/>
            <person name="Xu W."/>
            <person name="Pan J."/>
            <person name="Luo Z.H."/>
            <person name="Li M."/>
        </authorList>
    </citation>
    <scope>NUCLEOTIDE SEQUENCE [LARGE SCALE GENOMIC DNA]</scope>
    <source>
        <strain evidence="1">SpSt-767</strain>
    </source>
</reference>
<comment type="caution">
    <text evidence="1">The sequence shown here is derived from an EMBL/GenBank/DDBJ whole genome shotgun (WGS) entry which is preliminary data.</text>
</comment>
<accession>A0A7V6A386</accession>
<evidence type="ECO:0000313" key="1">
    <source>
        <dbReference type="EMBL" id="HHS29113.1"/>
    </source>
</evidence>
<gene>
    <name evidence="1" type="ORF">ENV52_05355</name>
</gene>